<dbReference type="InterPro" id="IPR002492">
    <property type="entry name" value="Transposase_Tc1-like"/>
</dbReference>
<dbReference type="AlphaFoldDB" id="A0A9Q1E576"/>
<protein>
    <recommendedName>
        <fullName evidence="6">Transposase Tc1-like domain-containing protein</fullName>
    </recommendedName>
</protein>
<dbReference type="PANTHER" id="PTHR46068:SF1">
    <property type="entry name" value="TRANSPOSASE IS30-LIKE HTH DOMAIN-CONTAINING PROTEIN"/>
    <property type="match status" value="1"/>
</dbReference>
<evidence type="ECO:0000313" key="5">
    <source>
        <dbReference type="Proteomes" id="UP001152622"/>
    </source>
</evidence>
<dbReference type="InterPro" id="IPR036514">
    <property type="entry name" value="SGNH_hydro_sf"/>
</dbReference>
<dbReference type="InterPro" id="IPR036397">
    <property type="entry name" value="RNaseH_sf"/>
</dbReference>
<evidence type="ECO:0000256" key="1">
    <source>
        <dbReference type="SAM" id="MobiDB-lite"/>
    </source>
</evidence>
<evidence type="ECO:0000313" key="4">
    <source>
        <dbReference type="EMBL" id="KAJ8332478.1"/>
    </source>
</evidence>
<dbReference type="Gene3D" id="1.10.10.10">
    <property type="entry name" value="Winged helix-like DNA-binding domain superfamily/Winged helix DNA-binding domain"/>
    <property type="match status" value="1"/>
</dbReference>
<feature type="domain" description="Transposase Tc1-like" evidence="2">
    <location>
        <begin position="67"/>
        <end position="143"/>
    </location>
</feature>
<reference evidence="4" key="1">
    <citation type="journal article" date="2023" name="Science">
        <title>Genome structures resolve the early diversification of teleost fishes.</title>
        <authorList>
            <person name="Parey E."/>
            <person name="Louis A."/>
            <person name="Montfort J."/>
            <person name="Bouchez O."/>
            <person name="Roques C."/>
            <person name="Iampietro C."/>
            <person name="Lluch J."/>
            <person name="Castinel A."/>
            <person name="Donnadieu C."/>
            <person name="Desvignes T."/>
            <person name="Floi Bucao C."/>
            <person name="Jouanno E."/>
            <person name="Wen M."/>
            <person name="Mejri S."/>
            <person name="Dirks R."/>
            <person name="Jansen H."/>
            <person name="Henkel C."/>
            <person name="Chen W.J."/>
            <person name="Zahm M."/>
            <person name="Cabau C."/>
            <person name="Klopp C."/>
            <person name="Thompson A.W."/>
            <person name="Robinson-Rechavi M."/>
            <person name="Braasch I."/>
            <person name="Lecointre G."/>
            <person name="Bobe J."/>
            <person name="Postlethwait J.H."/>
            <person name="Berthelot C."/>
            <person name="Roest Crollius H."/>
            <person name="Guiguen Y."/>
        </authorList>
    </citation>
    <scope>NUCLEOTIDE SEQUENCE</scope>
    <source>
        <strain evidence="4">WJC10195</strain>
    </source>
</reference>
<dbReference type="GO" id="GO:0003677">
    <property type="term" value="F:DNA binding"/>
    <property type="evidence" value="ECO:0007669"/>
    <property type="project" value="InterPro"/>
</dbReference>
<feature type="domain" description="Insertion element IS150 protein InsJ-like helix-turn-helix" evidence="3">
    <location>
        <begin position="12"/>
        <end position="46"/>
    </location>
</feature>
<dbReference type="Pfam" id="PF13518">
    <property type="entry name" value="HTH_28"/>
    <property type="match status" value="1"/>
</dbReference>
<evidence type="ECO:0000259" key="3">
    <source>
        <dbReference type="Pfam" id="PF13518"/>
    </source>
</evidence>
<accession>A0A9Q1E576</accession>
<dbReference type="SUPFAM" id="SSF52266">
    <property type="entry name" value="SGNH hydrolase"/>
    <property type="match status" value="1"/>
</dbReference>
<dbReference type="GO" id="GO:0006313">
    <property type="term" value="P:DNA transposition"/>
    <property type="evidence" value="ECO:0007669"/>
    <property type="project" value="InterPro"/>
</dbReference>
<proteinExistence type="predicted"/>
<dbReference type="Gene3D" id="3.30.420.10">
    <property type="entry name" value="Ribonuclease H-like superfamily/Ribonuclease H"/>
    <property type="match status" value="1"/>
</dbReference>
<evidence type="ECO:0000259" key="2">
    <source>
        <dbReference type="Pfam" id="PF01498"/>
    </source>
</evidence>
<evidence type="ECO:0008006" key="6">
    <source>
        <dbReference type="Google" id="ProtNLM"/>
    </source>
</evidence>
<dbReference type="InterPro" id="IPR055247">
    <property type="entry name" value="InsJ-like_HTH"/>
</dbReference>
<dbReference type="GO" id="GO:0015074">
    <property type="term" value="P:DNA integration"/>
    <property type="evidence" value="ECO:0007669"/>
    <property type="project" value="InterPro"/>
</dbReference>
<feature type="region of interest" description="Disordered" evidence="1">
    <location>
        <begin position="458"/>
        <end position="554"/>
    </location>
</feature>
<dbReference type="OrthoDB" id="10056446at2759"/>
<name>A0A9Q1E576_SYNKA</name>
<dbReference type="SUPFAM" id="SSF46689">
    <property type="entry name" value="Homeodomain-like"/>
    <property type="match status" value="1"/>
</dbReference>
<dbReference type="PANTHER" id="PTHR46068">
    <property type="entry name" value="PROTEIN CBG27172"/>
    <property type="match status" value="1"/>
</dbReference>
<dbReference type="InterPro" id="IPR036388">
    <property type="entry name" value="WH-like_DNA-bd_sf"/>
</dbReference>
<dbReference type="EMBL" id="JAINUF010000025">
    <property type="protein sequence ID" value="KAJ8332478.1"/>
    <property type="molecule type" value="Genomic_DNA"/>
</dbReference>
<dbReference type="Pfam" id="PF01498">
    <property type="entry name" value="HTH_Tnp_Tc3_2"/>
    <property type="match status" value="1"/>
</dbReference>
<dbReference type="Proteomes" id="UP001152622">
    <property type="component" value="Unassembled WGS sequence"/>
</dbReference>
<keyword evidence="5" id="KW-1185">Reference proteome</keyword>
<sequence length="574" mass="65402">MRRYVQPIQGVQVVQLLQDGTSIRAVARRFAVSPSTVSRAWRRYRETSHYTRRAGQGHRRATTQRQDRYLLLCARRNRRRNRRSTARALQNDLQRATRVHVSDQTVRNRLHDGGMRAQRPVVGLVLTAQHRAARLAFAREHQNWQVRHWRPVLFTDESRFTLSTCDRRERVWRCRGERYAACNIIQHDRFGGGSVMVWGGISLEGRTNLHMLANGTLTAVRYRDEILRPIVRPYAGAVGPGFLLVQDNAWPYVARAQFFTLIFGLHKVAPVMPRSQTGPSQEKIIQFSLMTAYEDVATDVKVIFLATFRVWSDLRTWPKQLFPNHRVVKLWCPKAENAFELLTKKNLGEPSHIIVHTGTNDLRTQQERVAESVRRVAERATQTFPSSKITISTILPRTDFHPQTIQRINAAISRGCAPMPNVHIAHHPTLRLECLHDHVHLQKGLVSILARTLKDVALGRSPSSPPRISRRPPSLHPAGLYFSPPQRDPTTQRPQHHHQRSPPRPRAPPAGHVSPPLRHHRPGPAPQHQSPAQQQEQHSYAAALKGPASTSNTDMGEIKHLLSLICTRLMGCVQ</sequence>
<feature type="compositionally biased region" description="Low complexity" evidence="1">
    <location>
        <begin position="526"/>
        <end position="539"/>
    </location>
</feature>
<gene>
    <name evidence="4" type="ORF">SKAU_G00422670</name>
</gene>
<comment type="caution">
    <text evidence="4">The sequence shown here is derived from an EMBL/GenBank/DDBJ whole genome shotgun (WGS) entry which is preliminary data.</text>
</comment>
<dbReference type="Gene3D" id="3.40.50.1110">
    <property type="entry name" value="SGNH hydrolase"/>
    <property type="match status" value="1"/>
</dbReference>
<feature type="compositionally biased region" description="Basic residues" evidence="1">
    <location>
        <begin position="494"/>
        <end position="503"/>
    </location>
</feature>
<feature type="compositionally biased region" description="Low complexity" evidence="1">
    <location>
        <begin position="484"/>
        <end position="493"/>
    </location>
</feature>
<organism evidence="4 5">
    <name type="scientific">Synaphobranchus kaupii</name>
    <name type="common">Kaup's arrowtooth eel</name>
    <dbReference type="NCBI Taxonomy" id="118154"/>
    <lineage>
        <taxon>Eukaryota</taxon>
        <taxon>Metazoa</taxon>
        <taxon>Chordata</taxon>
        <taxon>Craniata</taxon>
        <taxon>Vertebrata</taxon>
        <taxon>Euteleostomi</taxon>
        <taxon>Actinopterygii</taxon>
        <taxon>Neopterygii</taxon>
        <taxon>Teleostei</taxon>
        <taxon>Anguilliformes</taxon>
        <taxon>Synaphobranchidae</taxon>
        <taxon>Synaphobranchus</taxon>
    </lineage>
</organism>
<dbReference type="InterPro" id="IPR009057">
    <property type="entry name" value="Homeodomain-like_sf"/>
</dbReference>